<evidence type="ECO:0000313" key="3">
    <source>
        <dbReference type="Proteomes" id="UP000253628"/>
    </source>
</evidence>
<dbReference type="EMBL" id="QNRQ01000015">
    <property type="protein sequence ID" value="RBP35731.1"/>
    <property type="molecule type" value="Genomic_DNA"/>
</dbReference>
<keyword evidence="1" id="KW-0812">Transmembrane</keyword>
<comment type="caution">
    <text evidence="2">The sequence shown here is derived from an EMBL/GenBank/DDBJ whole genome shotgun (WGS) entry which is preliminary data.</text>
</comment>
<dbReference type="RefSeq" id="WP_170139957.1">
    <property type="nucleotide sequence ID" value="NZ_JACCEU010000011.1"/>
</dbReference>
<keyword evidence="1" id="KW-0472">Membrane</keyword>
<feature type="transmembrane region" description="Helical" evidence="1">
    <location>
        <begin position="6"/>
        <end position="22"/>
    </location>
</feature>
<dbReference type="InterPro" id="IPR036188">
    <property type="entry name" value="FAD/NAD-bd_sf"/>
</dbReference>
<keyword evidence="1" id="KW-1133">Transmembrane helix</keyword>
<name>A0A366H1G6_9BURK</name>
<reference evidence="2 3" key="1">
    <citation type="submission" date="2018-06" db="EMBL/GenBank/DDBJ databases">
        <title>Genomic Encyclopedia of Type Strains, Phase IV (KMG-IV): sequencing the most valuable type-strain genomes for metagenomic binning, comparative biology and taxonomic classification.</title>
        <authorList>
            <person name="Goeker M."/>
        </authorList>
    </citation>
    <scope>NUCLEOTIDE SEQUENCE [LARGE SCALE GENOMIC DNA]</scope>
    <source>
        <strain evidence="2 3">DSM 25520</strain>
    </source>
</reference>
<gene>
    <name evidence="2" type="ORF">DFR37_1155</name>
</gene>
<evidence type="ECO:0000313" key="2">
    <source>
        <dbReference type="EMBL" id="RBP35731.1"/>
    </source>
</evidence>
<protein>
    <submittedName>
        <fullName evidence="2">Uncharacterized protein</fullName>
    </submittedName>
</protein>
<dbReference type="Gene3D" id="3.50.50.60">
    <property type="entry name" value="FAD/NAD(P)-binding domain"/>
    <property type="match status" value="1"/>
</dbReference>
<proteinExistence type="predicted"/>
<dbReference type="Proteomes" id="UP000253628">
    <property type="component" value="Unassembled WGS sequence"/>
</dbReference>
<organism evidence="2 3">
    <name type="scientific">Eoetvoesiella caeni</name>
    <dbReference type="NCBI Taxonomy" id="645616"/>
    <lineage>
        <taxon>Bacteria</taxon>
        <taxon>Pseudomonadati</taxon>
        <taxon>Pseudomonadota</taxon>
        <taxon>Betaproteobacteria</taxon>
        <taxon>Burkholderiales</taxon>
        <taxon>Alcaligenaceae</taxon>
        <taxon>Eoetvoesiella</taxon>
    </lineage>
</organism>
<dbReference type="AlphaFoldDB" id="A0A366H1G6"/>
<sequence>MFYDVIVIEGSYAGMAAALLLVRARCRSTKPGCPPNGAMAGMQLHRSLVWPDASV</sequence>
<keyword evidence="3" id="KW-1185">Reference proteome</keyword>
<accession>A0A366H1G6</accession>
<evidence type="ECO:0000256" key="1">
    <source>
        <dbReference type="SAM" id="Phobius"/>
    </source>
</evidence>